<dbReference type="InterPro" id="IPR005543">
    <property type="entry name" value="PASTA_dom"/>
</dbReference>
<feature type="region of interest" description="Disordered" evidence="1">
    <location>
        <begin position="158"/>
        <end position="187"/>
    </location>
</feature>
<evidence type="ECO:0000259" key="2">
    <source>
        <dbReference type="PROSITE" id="PS51178"/>
    </source>
</evidence>
<comment type="caution">
    <text evidence="3">The sequence shown here is derived from an EMBL/GenBank/DDBJ whole genome shotgun (WGS) entry which is preliminary data.</text>
</comment>
<accession>A0A084SSR6</accession>
<dbReference type="PROSITE" id="PS51178">
    <property type="entry name" value="PASTA"/>
    <property type="match status" value="1"/>
</dbReference>
<dbReference type="Pfam" id="PF03793">
    <property type="entry name" value="PASTA"/>
    <property type="match status" value="1"/>
</dbReference>
<dbReference type="Proteomes" id="UP000028547">
    <property type="component" value="Unassembled WGS sequence"/>
</dbReference>
<proteinExistence type="predicted"/>
<dbReference type="Gene3D" id="3.30.10.20">
    <property type="match status" value="1"/>
</dbReference>
<feature type="compositionally biased region" description="Pro residues" evidence="1">
    <location>
        <begin position="164"/>
        <end position="177"/>
    </location>
</feature>
<dbReference type="RefSeq" id="WP_043398676.1">
    <property type="nucleotide sequence ID" value="NZ_JPMI01000142.1"/>
</dbReference>
<organism evidence="3 4">
    <name type="scientific">Archangium violaceum Cb vi76</name>
    <dbReference type="NCBI Taxonomy" id="1406225"/>
    <lineage>
        <taxon>Bacteria</taxon>
        <taxon>Pseudomonadati</taxon>
        <taxon>Myxococcota</taxon>
        <taxon>Myxococcia</taxon>
        <taxon>Myxococcales</taxon>
        <taxon>Cystobacterineae</taxon>
        <taxon>Archangiaceae</taxon>
        <taxon>Archangium</taxon>
    </lineage>
</organism>
<reference evidence="3 4" key="1">
    <citation type="submission" date="2014-07" db="EMBL/GenBank/DDBJ databases">
        <title>Draft Genome Sequence of Gephyronic Acid Producer, Cystobacter violaceus Strain Cb vi76.</title>
        <authorList>
            <person name="Stevens D.C."/>
            <person name="Young J."/>
            <person name="Carmichael R."/>
            <person name="Tan J."/>
            <person name="Taylor R.E."/>
        </authorList>
    </citation>
    <scope>NUCLEOTIDE SEQUENCE [LARGE SCALE GENOMIC DNA]</scope>
    <source>
        <strain evidence="3 4">Cb vi76</strain>
    </source>
</reference>
<dbReference type="SMART" id="SM00740">
    <property type="entry name" value="PASTA"/>
    <property type="match status" value="1"/>
</dbReference>
<protein>
    <recommendedName>
        <fullName evidence="2">PASTA domain-containing protein</fullName>
    </recommendedName>
</protein>
<sequence length="247" mass="26226">MRVMAKVVTATGAPAAGRKAAWWVPTKTGTFELWDEGVTSKDGVLDMDVSRASFGAHLRLDGAMVAAYPVRFTGSVYDLGVLVLLEPTRKEIRAVSAGAYVAPAPPADNEAPGGVDLEARLKASGVQIEAARAKLTEVSLTQVRVKWSETTATGALEAEAQFEQPPPKAPVETPPASTPARPVPDLRGLTPAAAQRAAAAVGLRVEVTPLFVAEPERHGRVQRQVPEPHTEITTPTVRVYVGRNPEE</sequence>
<name>A0A084SSR6_9BACT</name>
<evidence type="ECO:0000313" key="3">
    <source>
        <dbReference type="EMBL" id="KFA91501.1"/>
    </source>
</evidence>
<dbReference type="EMBL" id="JPMI01000142">
    <property type="protein sequence ID" value="KFA91501.1"/>
    <property type="molecule type" value="Genomic_DNA"/>
</dbReference>
<feature type="domain" description="PASTA" evidence="2">
    <location>
        <begin position="177"/>
        <end position="243"/>
    </location>
</feature>
<evidence type="ECO:0000313" key="4">
    <source>
        <dbReference type="Proteomes" id="UP000028547"/>
    </source>
</evidence>
<evidence type="ECO:0000256" key="1">
    <source>
        <dbReference type="SAM" id="MobiDB-lite"/>
    </source>
</evidence>
<dbReference type="AlphaFoldDB" id="A0A084SSR6"/>
<gene>
    <name evidence="3" type="ORF">Q664_22115</name>
</gene>